<dbReference type="RefSeq" id="WP_045055547.1">
    <property type="nucleotide sequence ID" value="NZ_CAWMDP010000001.1"/>
</dbReference>
<dbReference type="EMBL" id="JYON01000016">
    <property type="protein sequence ID" value="KJH70958.1"/>
    <property type="molecule type" value="Genomic_DNA"/>
</dbReference>
<evidence type="ECO:0000313" key="3">
    <source>
        <dbReference type="EMBL" id="KJH70958.1"/>
    </source>
</evidence>
<feature type="chain" id="PRO_5002337347" description="DUF1400 domain-containing protein" evidence="1">
    <location>
        <begin position="30"/>
        <end position="190"/>
    </location>
</feature>
<evidence type="ECO:0000259" key="2">
    <source>
        <dbReference type="Pfam" id="PF07176"/>
    </source>
</evidence>
<comment type="caution">
    <text evidence="3">The sequence shown here is derived from an EMBL/GenBank/DDBJ whole genome shotgun (WGS) entry which is preliminary data.</text>
</comment>
<dbReference type="STRING" id="1618023.UH38_15330"/>
<proteinExistence type="predicted"/>
<evidence type="ECO:0000256" key="1">
    <source>
        <dbReference type="SAM" id="SignalP"/>
    </source>
</evidence>
<gene>
    <name evidence="3" type="ORF">UH38_15330</name>
</gene>
<dbReference type="Pfam" id="PF07176">
    <property type="entry name" value="DUF1400"/>
    <property type="match status" value="1"/>
</dbReference>
<dbReference type="OrthoDB" id="454181at2"/>
<feature type="domain" description="DUF1400" evidence="2">
    <location>
        <begin position="29"/>
        <end position="163"/>
    </location>
</feature>
<reference evidence="3 4" key="1">
    <citation type="submission" date="2015-02" db="EMBL/GenBank/DDBJ databases">
        <title>Draft genome of a novel marine cyanobacterium (Chroococcales) isolated from South Atlantic Ocean.</title>
        <authorList>
            <person name="Rigonato J."/>
            <person name="Alvarenga D.O."/>
            <person name="Branco L.H."/>
            <person name="Varani A.M."/>
            <person name="Brandini F.P."/>
            <person name="Fiore M.F."/>
        </authorList>
    </citation>
    <scope>NUCLEOTIDE SEQUENCE [LARGE SCALE GENOMIC DNA]</scope>
    <source>
        <strain evidence="3 4">CENA595</strain>
    </source>
</reference>
<name>A0A0D8ZQ69_9CYAN</name>
<sequence length="190" mass="21073">MGLLPRLFRSALCLTTTLAIALSSGSALAAEKVVLTYRIFRQSISVEEMSTFAQKGELSSSLRVNLALARQDPKVIRRYLTESVTVNPVLLDRVLNSPVGNIVLDEISQAIHTPSRRADRQALRAALVLSAAQDYPEGSANSDRNISLIEVIENYPAAEVIVDGDRLERAYRQLRQFERGLPDLLRRISI</sequence>
<dbReference type="Proteomes" id="UP000032452">
    <property type="component" value="Unassembled WGS sequence"/>
</dbReference>
<keyword evidence="4" id="KW-1185">Reference proteome</keyword>
<evidence type="ECO:0000313" key="4">
    <source>
        <dbReference type="Proteomes" id="UP000032452"/>
    </source>
</evidence>
<feature type="signal peptide" evidence="1">
    <location>
        <begin position="1"/>
        <end position="29"/>
    </location>
</feature>
<accession>A0A0D8ZQ69</accession>
<dbReference type="InterPro" id="IPR010802">
    <property type="entry name" value="DUF1400"/>
</dbReference>
<keyword evidence="1" id="KW-0732">Signal</keyword>
<organism evidence="3 4">
    <name type="scientific">Aliterella atlantica CENA595</name>
    <dbReference type="NCBI Taxonomy" id="1618023"/>
    <lineage>
        <taxon>Bacteria</taxon>
        <taxon>Bacillati</taxon>
        <taxon>Cyanobacteriota</taxon>
        <taxon>Cyanophyceae</taxon>
        <taxon>Chroococcidiopsidales</taxon>
        <taxon>Aliterellaceae</taxon>
        <taxon>Aliterella</taxon>
    </lineage>
</organism>
<dbReference type="AlphaFoldDB" id="A0A0D8ZQ69"/>
<protein>
    <recommendedName>
        <fullName evidence="2">DUF1400 domain-containing protein</fullName>
    </recommendedName>
</protein>